<name>A0A2V4E181_9GAMM</name>
<gene>
    <name evidence="1" type="ORF">DKK70_09605</name>
</gene>
<dbReference type="Proteomes" id="UP000247932">
    <property type="component" value="Unassembled WGS sequence"/>
</dbReference>
<protein>
    <submittedName>
        <fullName evidence="1">Uncharacterized protein</fullName>
    </submittedName>
</protein>
<dbReference type="RefSeq" id="WP_110433806.1">
    <property type="nucleotide sequence ID" value="NZ_QGLR01000011.1"/>
</dbReference>
<accession>A0A2V4E181</accession>
<evidence type="ECO:0000313" key="2">
    <source>
        <dbReference type="Proteomes" id="UP000247932"/>
    </source>
</evidence>
<dbReference type="OrthoDB" id="6637116at2"/>
<sequence length="111" mass="13334">MAGAFVFSEKNVAAFGSTFIDVLADYWRPYIQQIGVDKKVYFYYDLFYGNIDFSELTQKQYIQCYKQIEKAIEVDLERIENFYNHYPKELVYKAWFEEIKPKMQSSPLYQS</sequence>
<comment type="caution">
    <text evidence="1">The sequence shown here is derived from an EMBL/GenBank/DDBJ whole genome shotgun (WGS) entry which is preliminary data.</text>
</comment>
<keyword evidence="2" id="KW-1185">Reference proteome</keyword>
<reference evidence="1 2" key="1">
    <citation type="submission" date="2018-05" db="EMBL/GenBank/DDBJ databases">
        <title>Reference genomes for bee gut microbiota database.</title>
        <authorList>
            <person name="Ellegaard K.M."/>
        </authorList>
    </citation>
    <scope>NUCLEOTIDE SEQUENCE [LARGE SCALE GENOMIC DNA]</scope>
    <source>
        <strain evidence="1 2">ESL0182</strain>
    </source>
</reference>
<organism evidence="1 2">
    <name type="scientific">Gilliamella apicola</name>
    <dbReference type="NCBI Taxonomy" id="1196095"/>
    <lineage>
        <taxon>Bacteria</taxon>
        <taxon>Pseudomonadati</taxon>
        <taxon>Pseudomonadota</taxon>
        <taxon>Gammaproteobacteria</taxon>
        <taxon>Orbales</taxon>
        <taxon>Orbaceae</taxon>
        <taxon>Gilliamella</taxon>
    </lineage>
</organism>
<proteinExistence type="predicted"/>
<evidence type="ECO:0000313" key="1">
    <source>
        <dbReference type="EMBL" id="PXZ06905.1"/>
    </source>
</evidence>
<dbReference type="AlphaFoldDB" id="A0A2V4E181"/>
<dbReference type="EMBL" id="QGLR01000011">
    <property type="protein sequence ID" value="PXZ06905.1"/>
    <property type="molecule type" value="Genomic_DNA"/>
</dbReference>